<gene>
    <name evidence="1" type="ORF">EZV62_025719</name>
</gene>
<reference evidence="2" key="1">
    <citation type="journal article" date="2019" name="Gigascience">
        <title>De novo genome assembly of the endangered Acer yangbiense, a plant species with extremely small populations endemic to Yunnan Province, China.</title>
        <authorList>
            <person name="Yang J."/>
            <person name="Wariss H.M."/>
            <person name="Tao L."/>
            <person name="Zhang R."/>
            <person name="Yun Q."/>
            <person name="Hollingsworth P."/>
            <person name="Dao Z."/>
            <person name="Luo G."/>
            <person name="Guo H."/>
            <person name="Ma Y."/>
            <person name="Sun W."/>
        </authorList>
    </citation>
    <scope>NUCLEOTIDE SEQUENCE [LARGE SCALE GENOMIC DNA]</scope>
    <source>
        <strain evidence="2">cv. Malutang</strain>
    </source>
</reference>
<dbReference type="OrthoDB" id="10524358at2759"/>
<dbReference type="Proteomes" id="UP000323000">
    <property type="component" value="Chromosome 12"/>
</dbReference>
<dbReference type="GO" id="GO:0005759">
    <property type="term" value="C:mitochondrial matrix"/>
    <property type="evidence" value="ECO:0007669"/>
    <property type="project" value="InterPro"/>
</dbReference>
<dbReference type="PANTHER" id="PTHR10826">
    <property type="entry name" value="COMPLEMENT COMPONENT 1"/>
    <property type="match status" value="1"/>
</dbReference>
<dbReference type="Gene3D" id="3.10.280.10">
    <property type="entry name" value="Mitochondrial glycoprotein"/>
    <property type="match status" value="1"/>
</dbReference>
<evidence type="ECO:0000313" key="2">
    <source>
        <dbReference type="Proteomes" id="UP000323000"/>
    </source>
</evidence>
<accession>A0A5C7GYL3</accession>
<comment type="caution">
    <text evidence="1">The sequence shown here is derived from an EMBL/GenBank/DDBJ whole genome shotgun (WGS) entry which is preliminary data.</text>
</comment>
<keyword evidence="2" id="KW-1185">Reference proteome</keyword>
<dbReference type="Pfam" id="PF02330">
    <property type="entry name" value="MAM33"/>
    <property type="match status" value="1"/>
</dbReference>
<name>A0A5C7GYL3_9ROSI</name>
<dbReference type="InterPro" id="IPR036561">
    <property type="entry name" value="MAM33_sf"/>
</dbReference>
<dbReference type="EMBL" id="VAHF01000012">
    <property type="protein sequence ID" value="TXG49844.1"/>
    <property type="molecule type" value="Genomic_DNA"/>
</dbReference>
<dbReference type="AlphaFoldDB" id="A0A5C7GYL3"/>
<dbReference type="PANTHER" id="PTHR10826:SF41">
    <property type="entry name" value="MITOCHONDRIAL GLYCOPROTEIN FAMILY PROTEIN"/>
    <property type="match status" value="1"/>
</dbReference>
<organism evidence="1 2">
    <name type="scientific">Acer yangbiense</name>
    <dbReference type="NCBI Taxonomy" id="1000413"/>
    <lineage>
        <taxon>Eukaryota</taxon>
        <taxon>Viridiplantae</taxon>
        <taxon>Streptophyta</taxon>
        <taxon>Embryophyta</taxon>
        <taxon>Tracheophyta</taxon>
        <taxon>Spermatophyta</taxon>
        <taxon>Magnoliopsida</taxon>
        <taxon>eudicotyledons</taxon>
        <taxon>Gunneridae</taxon>
        <taxon>Pentapetalae</taxon>
        <taxon>rosids</taxon>
        <taxon>malvids</taxon>
        <taxon>Sapindales</taxon>
        <taxon>Sapindaceae</taxon>
        <taxon>Hippocastanoideae</taxon>
        <taxon>Acereae</taxon>
        <taxon>Acer</taxon>
    </lineage>
</organism>
<proteinExistence type="predicted"/>
<dbReference type="SUPFAM" id="SSF54529">
    <property type="entry name" value="Mitochondrial glycoprotein MAM33-like"/>
    <property type="match status" value="1"/>
</dbReference>
<evidence type="ECO:0008006" key="3">
    <source>
        <dbReference type="Google" id="ProtNLM"/>
    </source>
</evidence>
<sequence>MAFCTILRKSASFLAPTASRLARANRNYHSAVFFASSHLNQKPPLGSFVHDFESSSATETKKRSSNIESLLQAIDSEIKRADDNDRVEETLSEFTLKIEDTSCGYNAVLTREYQDELVEVSSHIYRSEIGKDRKHLYVTISNNDGSSLEFSCLHTSDAISILEMTIIYSENSRDHVAFSGLNENQKKTFSEFVEIRGIKPSLVDFLIKRISNKNTERRLMELKNIKNFIKQLA</sequence>
<dbReference type="InterPro" id="IPR003428">
    <property type="entry name" value="MAM33"/>
</dbReference>
<evidence type="ECO:0000313" key="1">
    <source>
        <dbReference type="EMBL" id="TXG49844.1"/>
    </source>
</evidence>
<protein>
    <recommendedName>
        <fullName evidence="3">Mitochondrial glycoprotein domain-containing protein</fullName>
    </recommendedName>
</protein>